<reference evidence="1 2" key="1">
    <citation type="submission" date="2016-10" db="EMBL/GenBank/DDBJ databases">
        <authorList>
            <person name="de Groot N.N."/>
        </authorList>
    </citation>
    <scope>NUCLEOTIDE SEQUENCE [LARGE SCALE GENOMIC DNA]</scope>
    <source>
        <strain evidence="1 2">DSM 21228</strain>
    </source>
</reference>
<accession>A0A1H4DUJ3</accession>
<organism evidence="1 2">
    <name type="scientific">Thiothrix caldifontis</name>
    <dbReference type="NCBI Taxonomy" id="525918"/>
    <lineage>
        <taxon>Bacteria</taxon>
        <taxon>Pseudomonadati</taxon>
        <taxon>Pseudomonadota</taxon>
        <taxon>Gammaproteobacteria</taxon>
        <taxon>Thiotrichales</taxon>
        <taxon>Thiotrichaceae</taxon>
        <taxon>Thiothrix</taxon>
    </lineage>
</organism>
<gene>
    <name evidence="1" type="ORF">SAMN05660964_02369</name>
</gene>
<protein>
    <submittedName>
        <fullName evidence="1">Uncharacterized protein</fullName>
    </submittedName>
</protein>
<dbReference type="EMBL" id="FNQP01000013">
    <property type="protein sequence ID" value="SEA76453.1"/>
    <property type="molecule type" value="Genomic_DNA"/>
</dbReference>
<dbReference type="RefSeq" id="WP_093068890.1">
    <property type="nucleotide sequence ID" value="NZ_FNQP01000013.1"/>
</dbReference>
<keyword evidence="2" id="KW-1185">Reference proteome</keyword>
<sequence length="166" mass="18838">MTTILLFAILIFVAIKAVRKTGKVKTVRLTATPPKRAKLKPEPASLSLYKRTKTLLFGEKAVIVHLFRDSADGEIQHQTSIRVQWLNSTVCHHPDDGLRYSQFLMLLENGKRITLTPTEKDGKNWVTYQDQPFNRWDCEVCVRHGLLSRTGLTSKGQIPASVWTHA</sequence>
<evidence type="ECO:0000313" key="1">
    <source>
        <dbReference type="EMBL" id="SEA76453.1"/>
    </source>
</evidence>
<dbReference type="Proteomes" id="UP000199397">
    <property type="component" value="Unassembled WGS sequence"/>
</dbReference>
<name>A0A1H4DUJ3_9GAMM</name>
<proteinExistence type="predicted"/>
<dbReference type="AlphaFoldDB" id="A0A1H4DUJ3"/>
<evidence type="ECO:0000313" key="2">
    <source>
        <dbReference type="Proteomes" id="UP000199397"/>
    </source>
</evidence>